<evidence type="ECO:0000313" key="2">
    <source>
        <dbReference type="EMBL" id="AZR74438.1"/>
    </source>
</evidence>
<reference evidence="2 3" key="1">
    <citation type="submission" date="2016-07" db="EMBL/GenBank/DDBJ databases">
        <title>Genome and transcriptome analysis of iron-reducing fermentative bacteria Anoxybacter fermentans.</title>
        <authorList>
            <person name="Zeng X."/>
            <person name="Shao Z."/>
        </authorList>
    </citation>
    <scope>NUCLEOTIDE SEQUENCE [LARGE SCALE GENOMIC DNA]</scope>
    <source>
        <strain evidence="2 3">DY22613</strain>
    </source>
</reference>
<dbReference type="EMBL" id="CP016379">
    <property type="protein sequence ID" value="AZR74438.1"/>
    <property type="molecule type" value="Genomic_DNA"/>
</dbReference>
<evidence type="ECO:0000313" key="3">
    <source>
        <dbReference type="Proteomes" id="UP000267250"/>
    </source>
</evidence>
<protein>
    <submittedName>
        <fullName evidence="2">Uncharacterized protein</fullName>
    </submittedName>
</protein>
<organism evidence="2 3">
    <name type="scientific">Anoxybacter fermentans</name>
    <dbReference type="NCBI Taxonomy" id="1323375"/>
    <lineage>
        <taxon>Bacteria</taxon>
        <taxon>Bacillati</taxon>
        <taxon>Bacillota</taxon>
        <taxon>Clostridia</taxon>
        <taxon>Halanaerobiales</taxon>
        <taxon>Anoxybacter</taxon>
    </lineage>
</organism>
<dbReference type="KEGG" id="aft:BBF96_14210"/>
<name>A0A3S9T1J7_9FIRM</name>
<dbReference type="AlphaFoldDB" id="A0A3S9T1J7"/>
<dbReference type="OrthoDB" id="2113041at2"/>
<feature type="compositionally biased region" description="Basic and acidic residues" evidence="1">
    <location>
        <begin position="1"/>
        <end position="17"/>
    </location>
</feature>
<sequence length="103" mass="11365">MTDRDKLKKKVEERLSFPDEETPEVTSLNTITTPLRNAGDNLGSEKIKMESAGLIGAISDQVLTGSPAAEYGSTGRFALDGMIKASERIAREKYQTMNKKEEK</sequence>
<evidence type="ECO:0000256" key="1">
    <source>
        <dbReference type="SAM" id="MobiDB-lite"/>
    </source>
</evidence>
<accession>A0A3S9T1J7</accession>
<feature type="region of interest" description="Disordered" evidence="1">
    <location>
        <begin position="1"/>
        <end position="27"/>
    </location>
</feature>
<dbReference type="Proteomes" id="UP000267250">
    <property type="component" value="Chromosome"/>
</dbReference>
<keyword evidence="3" id="KW-1185">Reference proteome</keyword>
<dbReference type="RefSeq" id="WP_127017796.1">
    <property type="nucleotide sequence ID" value="NZ_CP016379.1"/>
</dbReference>
<proteinExistence type="predicted"/>
<gene>
    <name evidence="2" type="ORF">BBF96_14210</name>
</gene>